<evidence type="ECO:0000256" key="1">
    <source>
        <dbReference type="SAM" id="MobiDB-lite"/>
    </source>
</evidence>
<dbReference type="SMART" id="SM00451">
    <property type="entry name" value="ZnF_U1"/>
    <property type="match status" value="2"/>
</dbReference>
<dbReference type="Pfam" id="PF12874">
    <property type="entry name" value="zf-met"/>
    <property type="match status" value="2"/>
</dbReference>
<gene>
    <name evidence="4" type="primary">LOC107475464</name>
</gene>
<feature type="compositionally biased region" description="Low complexity" evidence="1">
    <location>
        <begin position="7"/>
        <end position="20"/>
    </location>
</feature>
<feature type="compositionally biased region" description="Gly residues" evidence="1">
    <location>
        <begin position="100"/>
        <end position="112"/>
    </location>
</feature>
<accession>A0A6P4CG09</accession>
<feature type="domain" description="U1-type" evidence="2">
    <location>
        <begin position="170"/>
        <end position="204"/>
    </location>
</feature>
<feature type="compositionally biased region" description="Polar residues" evidence="1">
    <location>
        <begin position="485"/>
        <end position="514"/>
    </location>
</feature>
<feature type="compositionally biased region" description="Polar residues" evidence="1">
    <location>
        <begin position="459"/>
        <end position="469"/>
    </location>
</feature>
<dbReference type="Gene3D" id="3.30.160.60">
    <property type="entry name" value="Classic Zinc Finger"/>
    <property type="match status" value="2"/>
</dbReference>
<feature type="region of interest" description="Disordered" evidence="1">
    <location>
        <begin position="149"/>
        <end position="169"/>
    </location>
</feature>
<proteinExistence type="predicted"/>
<evidence type="ECO:0000313" key="4">
    <source>
        <dbReference type="RefSeq" id="XP_015950586.1"/>
    </source>
</evidence>
<feature type="region of interest" description="Disordered" evidence="1">
    <location>
        <begin position="1"/>
        <end position="24"/>
    </location>
</feature>
<keyword evidence="3" id="KW-1185">Reference proteome</keyword>
<dbReference type="GO" id="GO:0008270">
    <property type="term" value="F:zinc ion binding"/>
    <property type="evidence" value="ECO:0007669"/>
    <property type="project" value="InterPro"/>
</dbReference>
<evidence type="ECO:0000313" key="3">
    <source>
        <dbReference type="Proteomes" id="UP000515211"/>
    </source>
</evidence>
<feature type="region of interest" description="Disordered" evidence="1">
    <location>
        <begin position="58"/>
        <end position="129"/>
    </location>
</feature>
<dbReference type="Proteomes" id="UP000515211">
    <property type="component" value="Chromosome 2"/>
</dbReference>
<feature type="compositionally biased region" description="Polar residues" evidence="1">
    <location>
        <begin position="149"/>
        <end position="158"/>
    </location>
</feature>
<protein>
    <submittedName>
        <fullName evidence="4">Uncharacterized protein LOC107475464</fullName>
    </submittedName>
</protein>
<feature type="region of interest" description="Disordered" evidence="1">
    <location>
        <begin position="458"/>
        <end position="514"/>
    </location>
</feature>
<dbReference type="KEGG" id="adu:107475464"/>
<dbReference type="PANTHER" id="PTHR47487:SF3">
    <property type="entry name" value="GLUTENIN, HIGH MOLECULAR WEIGHT SUBUNIT 12-LIKE"/>
    <property type="match status" value="1"/>
</dbReference>
<evidence type="ECO:0000259" key="2">
    <source>
        <dbReference type="SMART" id="SM00451"/>
    </source>
</evidence>
<reference evidence="4" key="2">
    <citation type="submission" date="2025-08" db="UniProtKB">
        <authorList>
            <consortium name="RefSeq"/>
        </authorList>
    </citation>
    <scope>IDENTIFICATION</scope>
    <source>
        <tissue evidence="4">Whole plant</tissue>
    </source>
</reference>
<feature type="compositionally biased region" description="Basic residues" evidence="1">
    <location>
        <begin position="285"/>
        <end position="295"/>
    </location>
</feature>
<dbReference type="InterPro" id="IPR013087">
    <property type="entry name" value="Znf_C2H2_type"/>
</dbReference>
<feature type="region of interest" description="Disordered" evidence="1">
    <location>
        <begin position="264"/>
        <end position="312"/>
    </location>
</feature>
<feature type="region of interest" description="Disordered" evidence="1">
    <location>
        <begin position="213"/>
        <end position="243"/>
    </location>
</feature>
<reference evidence="3" key="1">
    <citation type="journal article" date="2016" name="Nat. Genet.">
        <title>The genome sequences of Arachis duranensis and Arachis ipaensis, the diploid ancestors of cultivated peanut.</title>
        <authorList>
            <person name="Bertioli D.J."/>
            <person name="Cannon S.B."/>
            <person name="Froenicke L."/>
            <person name="Huang G."/>
            <person name="Farmer A.D."/>
            <person name="Cannon E.K."/>
            <person name="Liu X."/>
            <person name="Gao D."/>
            <person name="Clevenger J."/>
            <person name="Dash S."/>
            <person name="Ren L."/>
            <person name="Moretzsohn M.C."/>
            <person name="Shirasawa K."/>
            <person name="Huang W."/>
            <person name="Vidigal B."/>
            <person name="Abernathy B."/>
            <person name="Chu Y."/>
            <person name="Niederhuth C.E."/>
            <person name="Umale P."/>
            <person name="Araujo A.C."/>
            <person name="Kozik A."/>
            <person name="Kim K.D."/>
            <person name="Burow M.D."/>
            <person name="Varshney R.K."/>
            <person name="Wang X."/>
            <person name="Zhang X."/>
            <person name="Barkley N."/>
            <person name="Guimaraes P.M."/>
            <person name="Isobe S."/>
            <person name="Guo B."/>
            <person name="Liao B."/>
            <person name="Stalker H.T."/>
            <person name="Schmitz R.J."/>
            <person name="Scheffler B.E."/>
            <person name="Leal-Bertioli S.C."/>
            <person name="Xun X."/>
            <person name="Jackson S.A."/>
            <person name="Michelmore R."/>
            <person name="Ozias-Akins P."/>
        </authorList>
    </citation>
    <scope>NUCLEOTIDE SEQUENCE [LARGE SCALE GENOMIC DNA]</scope>
    <source>
        <strain evidence="3">cv. V14167</strain>
    </source>
</reference>
<feature type="compositionally biased region" description="Pro residues" evidence="1">
    <location>
        <begin position="71"/>
        <end position="83"/>
    </location>
</feature>
<organism evidence="3 4">
    <name type="scientific">Arachis duranensis</name>
    <name type="common">Wild peanut</name>
    <dbReference type="NCBI Taxonomy" id="130453"/>
    <lineage>
        <taxon>Eukaryota</taxon>
        <taxon>Viridiplantae</taxon>
        <taxon>Streptophyta</taxon>
        <taxon>Embryophyta</taxon>
        <taxon>Tracheophyta</taxon>
        <taxon>Spermatophyta</taxon>
        <taxon>Magnoliopsida</taxon>
        <taxon>eudicotyledons</taxon>
        <taxon>Gunneridae</taxon>
        <taxon>Pentapetalae</taxon>
        <taxon>rosids</taxon>
        <taxon>fabids</taxon>
        <taxon>Fabales</taxon>
        <taxon>Fabaceae</taxon>
        <taxon>Papilionoideae</taxon>
        <taxon>50 kb inversion clade</taxon>
        <taxon>dalbergioids sensu lato</taxon>
        <taxon>Dalbergieae</taxon>
        <taxon>Pterocarpus clade</taxon>
        <taxon>Arachis</taxon>
    </lineage>
</organism>
<dbReference type="PANTHER" id="PTHR47487">
    <property type="entry name" value="OS06G0651300 PROTEIN-RELATED"/>
    <property type="match status" value="1"/>
</dbReference>
<dbReference type="GeneID" id="107475464"/>
<dbReference type="OrthoDB" id="434647at2759"/>
<dbReference type="AlphaFoldDB" id="A0A6P4CG09"/>
<sequence length="514" mass="55468">MDYSAYQQQQQQQQQHQQQQAYSYEYDPSQIQAYDQSYAYQQPYYPYTQQYAYYPDPTQAHLQFQPESAPVHPPGVNPEPAPQRPTHAPTAPFQYRGRGGRGGRSFRGGGRGQFNRGRGRGHFPANSSATVVSDGVDLTSAAGVTLVVQPSSSTSPKQAQVPGAPPPPPPPKAWCEICKVGCNTLEVMEQHKNGKKHKKNVKAREELERQKAINEQKKEQIHTAQPKAVKESGNNGGPTENIGTEVAAANQNDEAQLQNNLGETSAVSAEEPEGKFRDNTAGRGRGLKRKMRGGRGSKSMRTGDGSRKSVQPQAEQFVPFKCELCNVKCESEVVYQSHVTGKKHLSNLKRAHGPQALSGILGLQQALNPPDINALSNAINAQVQQGDNDPQVLLAQLLMNVLSQAQAQAQGQTPGTAPQTGPVAAQMLGAVPSIAGSSYEPQLSQTQALEIMAHVNAPEDSNTGSQNAGGNCELKQQHEYPQPNLIATLSDNSGAANDQIASECEASTSQNQPR</sequence>
<dbReference type="RefSeq" id="XP_015950586.1">
    <property type="nucleotide sequence ID" value="XM_016095100.3"/>
</dbReference>
<dbReference type="SUPFAM" id="SSF57667">
    <property type="entry name" value="beta-beta-alpha zinc fingers"/>
    <property type="match status" value="2"/>
</dbReference>
<dbReference type="GO" id="GO:0003676">
    <property type="term" value="F:nucleic acid binding"/>
    <property type="evidence" value="ECO:0007669"/>
    <property type="project" value="InterPro"/>
</dbReference>
<dbReference type="InterPro" id="IPR003604">
    <property type="entry name" value="Matrin/U1-like-C_Znf_C2H2"/>
</dbReference>
<feature type="domain" description="U1-type" evidence="2">
    <location>
        <begin position="317"/>
        <end position="351"/>
    </location>
</feature>
<name>A0A6P4CG09_ARADU</name>
<dbReference type="InterPro" id="IPR036236">
    <property type="entry name" value="Znf_C2H2_sf"/>
</dbReference>